<feature type="region of interest" description="Disordered" evidence="1">
    <location>
        <begin position="404"/>
        <end position="431"/>
    </location>
</feature>
<sequence>MANHGGGYGQTTSGRGGRGRGGGGRSGRGGRGGRGRGRHGGRGRGGGGGGGGDEGGATTTTMTMDALESAINAPLATERPKRRGRGGWGGGWGGRSGEAVAVGSPPDGGTAARPMGEWTVDRDGDGDVDGGVKGPKTMPRERGYEDPSANEAKIFPKKNKAKKKWQSKQTPVDDPLMGDDEVGLGVRERTKDNDNGGGGKSGSGQMMPQDGGYDNLSANEMKVPPKKKKTEKKKLRPKLTPNDISMSSNDDEVGLGFHDIALMPPLATGDEAHDGNDIDGGGKGGTDQPMPREGGKNNPSANEVKISPKEKKDKRKKSRPKLTPVDAPLIDDDDIGLGFHEIAPAPLFATGGKTSSTGGEGGSWTVPPGPPPPPDEPDFALPPAFDGAFVDRGFAPDLATHDDDHRVAVGDDDSTIPTTANDGMNEASSEEDECRNEFLSKIKFENDMISPTFERKDLILGEQCAMSGGALSSIGKEVGSGQGPIEPDADCRCFWLCPEPLMKMLRGQNKQNPWIVNPNPP</sequence>
<comment type="caution">
    <text evidence="2">The sequence shown here is derived from an EMBL/GenBank/DDBJ whole genome shotgun (WGS) entry which is preliminary data.</text>
</comment>
<feature type="compositionally biased region" description="Basic residues" evidence="1">
    <location>
        <begin position="31"/>
        <end position="42"/>
    </location>
</feature>
<reference evidence="2 3" key="1">
    <citation type="submission" date="2024-10" db="EMBL/GenBank/DDBJ databases">
        <title>Updated reference genomes for cyclostephanoid diatoms.</title>
        <authorList>
            <person name="Roberts W.R."/>
            <person name="Alverson A.J."/>
        </authorList>
    </citation>
    <scope>NUCLEOTIDE SEQUENCE [LARGE SCALE GENOMIC DNA]</scope>
    <source>
        <strain evidence="2 3">AJA228-03</strain>
    </source>
</reference>
<name>A0ABD3RRH7_9STRA</name>
<proteinExistence type="predicted"/>
<dbReference type="AlphaFoldDB" id="A0ABD3RRH7"/>
<protein>
    <submittedName>
        <fullName evidence="2">Uncharacterized protein</fullName>
    </submittedName>
</protein>
<feature type="compositionally biased region" description="Gly residues" evidence="1">
    <location>
        <begin position="43"/>
        <end position="55"/>
    </location>
</feature>
<evidence type="ECO:0000313" key="2">
    <source>
        <dbReference type="EMBL" id="KAL3815560.1"/>
    </source>
</evidence>
<feature type="region of interest" description="Disordered" evidence="1">
    <location>
        <begin position="1"/>
        <end position="330"/>
    </location>
</feature>
<feature type="compositionally biased region" description="Basic residues" evidence="1">
    <location>
        <begin position="224"/>
        <end position="237"/>
    </location>
</feature>
<accession>A0ABD3RRH7</accession>
<feature type="compositionally biased region" description="Gly residues" evidence="1">
    <location>
        <begin position="1"/>
        <end position="30"/>
    </location>
</feature>
<evidence type="ECO:0000313" key="3">
    <source>
        <dbReference type="Proteomes" id="UP001530377"/>
    </source>
</evidence>
<dbReference type="Proteomes" id="UP001530377">
    <property type="component" value="Unassembled WGS sequence"/>
</dbReference>
<feature type="compositionally biased region" description="Basic residues" evidence="1">
    <location>
        <begin position="155"/>
        <end position="166"/>
    </location>
</feature>
<gene>
    <name evidence="2" type="ORF">ACHAXA_001964</name>
</gene>
<feature type="region of interest" description="Disordered" evidence="1">
    <location>
        <begin position="347"/>
        <end position="381"/>
    </location>
</feature>
<dbReference type="EMBL" id="JALLPB020000193">
    <property type="protein sequence ID" value="KAL3815560.1"/>
    <property type="molecule type" value="Genomic_DNA"/>
</dbReference>
<feature type="compositionally biased region" description="Gly residues" evidence="1">
    <location>
        <begin position="86"/>
        <end position="96"/>
    </location>
</feature>
<organism evidence="2 3">
    <name type="scientific">Cyclostephanos tholiformis</name>
    <dbReference type="NCBI Taxonomy" id="382380"/>
    <lineage>
        <taxon>Eukaryota</taxon>
        <taxon>Sar</taxon>
        <taxon>Stramenopiles</taxon>
        <taxon>Ochrophyta</taxon>
        <taxon>Bacillariophyta</taxon>
        <taxon>Coscinodiscophyceae</taxon>
        <taxon>Thalassiosirophycidae</taxon>
        <taxon>Stephanodiscales</taxon>
        <taxon>Stephanodiscaceae</taxon>
        <taxon>Cyclostephanos</taxon>
    </lineage>
</organism>
<keyword evidence="3" id="KW-1185">Reference proteome</keyword>
<evidence type="ECO:0000256" key="1">
    <source>
        <dbReference type="SAM" id="MobiDB-lite"/>
    </source>
</evidence>